<dbReference type="EMBL" id="CP009122">
    <property type="protein sequence ID" value="AJA08516.1"/>
    <property type="molecule type" value="Genomic_DNA"/>
</dbReference>
<feature type="chain" id="PRO_5002043881" evidence="1">
    <location>
        <begin position="46"/>
        <end position="1897"/>
    </location>
</feature>
<evidence type="ECO:0000256" key="1">
    <source>
        <dbReference type="SAM" id="SignalP"/>
    </source>
</evidence>
<sequence length="1897" mass="189171">MQQFSSLGIASHHHYRARNRRTRLGLGTCLAGAAALLLTAAPAEAQAAPDISTLQAPLHQGAARAPVSDDAVAEPQDLTIRIDDGTAIVTEDDYQHGVTLTNFSGGSVTIDAGGAAVTTKGTGAIGAVAIAVDGNATLNIGDVHTSGDSANGIVAGSANGAVSVKAGTVITEGGGSFGIHATGYSGPVDVTAAAVQTSGYYATGIHAMSNGNVTIDVGDVLTTGDHSVGVNGQVGQPPAFDEETGLPILSDPADLTIRADHVETHGYASDGVIATNFTMGKTSVDVGNIKTSGDNSWGAYAGGFGDVSLHAGSVETTGAGSAGLGAVSFYGAIKVSGDSVATRGDFSNGVNVLNYDATKPTTIDLGSVETHGNSSTGIYVGGPYWPYNEGQDITLTADKVTTHGVNSSGVAILSGGNLTIDLGEVVVEGDRSRGVAIATGWGNLSLNVDSVITKGEAQYGRDTIGIRIGTNHGSVDATIGSVETSSRNSPAILANGFYTDQSFTITGSLKTDGYHASGFQADIDTGSLMLDAATIITKGEASHGVNVGMRSGDVDIRTGSIETFGNSSSGIILQSASYDGQAHHAAIDAGSITTQGENSAGINLLALGANADIKAGNIVTSGNYSSGVTAAAISGIDAYGNIFGGDLNIDVGTVATSGDDAPGIDALAYGAITIAAKNVTTTGARSTGIRASGLGDIVIDAGTIETQGDHADGIYANTNFGGVAGDIKISAGSITTSGAASSGIRAVAYGGSVDIKAGSVKTSGYGADGIFAWSYMGDATVEAGAVTTSGDAGRGITAYSGGTTTIIAGDVTTAGKGLTPDSDAGGIKAVGASVIVKAGNVSTKGDYSTGIYANSNFVNDNGQVPRDISVTADSVSTEGFASHGVVAINSARRADIDIDVGSVKTGGDYSLGIYASAPAGSISVKAGSVETAGKQSAGVVAISEYGDIGVDIGTIKTSGEGAAGIYTYAGGAPKTGEAATTIRAGSITTSGDYSSGVTAIANGEDIAIDIGVGTVSTEGLASRGVFAYGLGDLTVAAETISTKGEGASGIEAFSFYGDIKVSAGKVSTEGNLATGIYASTLIGDVVVEAGDIATQGDFSSGVRAFSQTGDISVTTTGDVTTEGANSYGILAFGNGNITVDNQGSVETRGEFGHGLYALGRGEGFTTVTNSGSVTVTGAGTSAIRALGSYLGGGVQVVSTGSVSAAGDYAAGILGVIPRSRGGGGPDAPKVDIDAATVTVTGDSTIGIIGLNYAGDVHIRADSISVDGKGIGISAIALDSIDVEAGDITSGGRGVILISGGGSTLTVTGDIVARDHVAVEMGAGTGQAVLNVAKGASVIGGGKRNPADDPYTGPGNAIILGSDSGVVVNNAGTIRNVGDRYTIFVTDQYAGDWEPVPGAGSLINNSGVLEGNLRLTAGEDVMINSGVFEATKDSIFGGGEDRFENSGVVRIGSAGVTTAARAAAAGTSVTFAGLERFENSGTIDMRNGIAGDRLVLTGDFVGSDASTLAVDVGGASADQLVVEGAATGATSVVVATLPGKATLFAGPVAIIKVGAGSAADAFKLDKADMGFIQYDMRYDAVTGTYSLGTQVGSSAYRLAKLNEAAQAIWDKSAQAWSTHMAELRDANGNGNRLWGQMFGGVVDRDGAIDGAPLDYRQDFFGAQAGYDLGGSEGEDSAAIFGVTGGYLSSKQRFKGGDERADFDALNLAGYGSYRGKHVFANLLAQYSHYWIGARGGVGTERWSDKVGGDAYGVQGEVGMRLGSEKFFVEPVATLAWQTSSIDSIEAFSHRIEFDDNSAFTGKIGARLGAAIGKSEGTQAVLYARGNYVHAFDGKAGLLFSSGGVSQSIVTPQIGDYGEAAIGVNILSKGPVSGFIEGDATVGKGATGGGGRVGIRFKF</sequence>
<evidence type="ECO:0000313" key="3">
    <source>
        <dbReference type="EMBL" id="AJA08516.1"/>
    </source>
</evidence>
<protein>
    <submittedName>
        <fullName evidence="3">Putative secreted protein</fullName>
    </submittedName>
</protein>
<dbReference type="InterPro" id="IPR012332">
    <property type="entry name" value="Autotransporter_pectin_lyase_C"/>
</dbReference>
<dbReference type="InterPro" id="IPR006315">
    <property type="entry name" value="OM_autotransptr_brl_dom"/>
</dbReference>
<dbReference type="NCBIfam" id="TIGR01414">
    <property type="entry name" value="autotrans_barl"/>
    <property type="match status" value="1"/>
</dbReference>
<dbReference type="PROSITE" id="PS51318">
    <property type="entry name" value="TAT"/>
    <property type="match status" value="1"/>
</dbReference>
<feature type="domain" description="Autotransporter" evidence="2">
    <location>
        <begin position="1625"/>
        <end position="1897"/>
    </location>
</feature>
<feature type="signal peptide" evidence="1">
    <location>
        <begin position="1"/>
        <end position="45"/>
    </location>
</feature>
<keyword evidence="1" id="KW-0732">Signal</keyword>
<dbReference type="SUPFAM" id="SSF51126">
    <property type="entry name" value="Pectin lyase-like"/>
    <property type="match status" value="1"/>
</dbReference>
<dbReference type="GO" id="GO:0019867">
    <property type="term" value="C:outer membrane"/>
    <property type="evidence" value="ECO:0007669"/>
    <property type="project" value="InterPro"/>
</dbReference>
<reference evidence="3 4" key="1">
    <citation type="journal article" date="2015" name="Int. J. Syst. Evol. Microbiol.">
        <title>Description of Sphingopyxis fribergensis sp. nov. - a soil bacterium with the ability to degrade styrene and phenylacetic acid.</title>
        <authorList>
            <person name="Oelschlagel M."/>
            <person name="Ruckert C."/>
            <person name="Kalinowski J."/>
            <person name="Schmidt G."/>
            <person name="Schlomann M."/>
            <person name="Tischler D."/>
        </authorList>
    </citation>
    <scope>NUCLEOTIDE SEQUENCE [LARGE SCALE GENOMIC DNA]</scope>
    <source>
        <strain evidence="3 4">Kp5.2</strain>
    </source>
</reference>
<dbReference type="InterPro" id="IPR005546">
    <property type="entry name" value="Autotransporte_beta"/>
</dbReference>
<name>A0A0A7PEI0_9SPHN</name>
<dbReference type="InterPro" id="IPR006311">
    <property type="entry name" value="TAT_signal"/>
</dbReference>
<proteinExistence type="predicted"/>
<dbReference type="SUPFAM" id="SSF103515">
    <property type="entry name" value="Autotransporter"/>
    <property type="match status" value="1"/>
</dbReference>
<dbReference type="STRING" id="1515612.SKP52_07985"/>
<dbReference type="InterPro" id="IPR011050">
    <property type="entry name" value="Pectin_lyase_fold/virulence"/>
</dbReference>
<keyword evidence="4" id="KW-1185">Reference proteome</keyword>
<evidence type="ECO:0000313" key="4">
    <source>
        <dbReference type="Proteomes" id="UP000030907"/>
    </source>
</evidence>
<dbReference type="PROSITE" id="PS51208">
    <property type="entry name" value="AUTOTRANSPORTER"/>
    <property type="match status" value="1"/>
</dbReference>
<dbReference type="SMART" id="SM00869">
    <property type="entry name" value="Autotransporter"/>
    <property type="match status" value="1"/>
</dbReference>
<gene>
    <name evidence="3" type="ORF">SKP52_07985</name>
</gene>
<accession>A0A0A7PEI0</accession>
<dbReference type="InterPro" id="IPR036709">
    <property type="entry name" value="Autotransporte_beta_dom_sf"/>
</dbReference>
<dbReference type="Proteomes" id="UP000030907">
    <property type="component" value="Chromosome"/>
</dbReference>
<organism evidence="3 4">
    <name type="scientific">Sphingopyxis fribergensis</name>
    <dbReference type="NCBI Taxonomy" id="1515612"/>
    <lineage>
        <taxon>Bacteria</taxon>
        <taxon>Pseudomonadati</taxon>
        <taxon>Pseudomonadota</taxon>
        <taxon>Alphaproteobacteria</taxon>
        <taxon>Sphingomonadales</taxon>
        <taxon>Sphingomonadaceae</taxon>
        <taxon>Sphingopyxis</taxon>
    </lineage>
</organism>
<dbReference type="Gene3D" id="2.160.20.20">
    <property type="match status" value="4"/>
</dbReference>
<dbReference type="HOGENOM" id="CLU_235887_0_0_5"/>
<evidence type="ECO:0000259" key="2">
    <source>
        <dbReference type="PROSITE" id="PS51208"/>
    </source>
</evidence>
<dbReference type="KEGG" id="sphk:SKP52_07985"/>
<dbReference type="Gene3D" id="2.40.128.130">
    <property type="entry name" value="Autotransporter beta-domain"/>
    <property type="match status" value="1"/>
</dbReference>
<dbReference type="RefSeq" id="WP_052207960.1">
    <property type="nucleotide sequence ID" value="NZ_CP009122.1"/>
</dbReference>